<evidence type="ECO:0000313" key="2">
    <source>
        <dbReference type="Proteomes" id="UP000234681"/>
    </source>
</evidence>
<reference evidence="1 2" key="1">
    <citation type="submission" date="2005-09" db="EMBL/GenBank/DDBJ databases">
        <authorList>
            <person name="Mural R.J."/>
            <person name="Li P.W."/>
            <person name="Adams M.D."/>
            <person name="Amanatides P.G."/>
            <person name="Baden-Tillson H."/>
            <person name="Barnstead M."/>
            <person name="Chin S.H."/>
            <person name="Dew I."/>
            <person name="Evans C.A."/>
            <person name="Ferriera S."/>
            <person name="Flanigan M."/>
            <person name="Fosler C."/>
            <person name="Glodek A."/>
            <person name="Gu Z."/>
            <person name="Holt R.A."/>
            <person name="Jennings D."/>
            <person name="Kraft C.L."/>
            <person name="Lu F."/>
            <person name="Nguyen T."/>
            <person name="Nusskern D.R."/>
            <person name="Pfannkoch C.M."/>
            <person name="Sitter C."/>
            <person name="Sutton G.G."/>
            <person name="Venter J.C."/>
            <person name="Wang Z."/>
            <person name="Woodage T."/>
            <person name="Zheng X.H."/>
            <person name="Zhong F."/>
        </authorList>
    </citation>
    <scope>NUCLEOTIDE SEQUENCE [LARGE SCALE GENOMIC DNA]</scope>
    <source>
        <strain>BN</strain>
        <strain evidence="2">Sprague-Dawley</strain>
    </source>
</reference>
<organism evidence="1 2">
    <name type="scientific">Rattus norvegicus</name>
    <name type="common">Rat</name>
    <dbReference type="NCBI Taxonomy" id="10116"/>
    <lineage>
        <taxon>Eukaryota</taxon>
        <taxon>Metazoa</taxon>
        <taxon>Chordata</taxon>
        <taxon>Craniata</taxon>
        <taxon>Vertebrata</taxon>
        <taxon>Euteleostomi</taxon>
        <taxon>Mammalia</taxon>
        <taxon>Eutheria</taxon>
        <taxon>Euarchontoglires</taxon>
        <taxon>Glires</taxon>
        <taxon>Rodentia</taxon>
        <taxon>Myomorpha</taxon>
        <taxon>Muroidea</taxon>
        <taxon>Muridae</taxon>
        <taxon>Murinae</taxon>
        <taxon>Rattus</taxon>
    </lineage>
</organism>
<protein>
    <submittedName>
        <fullName evidence="1">RCG30281</fullName>
    </submittedName>
</protein>
<sequence>MFFNADLKCIIEGGGKKITILDHLRYMKSCVKNRVFIVRQPHTDSCAV</sequence>
<dbReference type="AlphaFoldDB" id="A6IN65"/>
<name>A6IN65_RAT</name>
<evidence type="ECO:0000313" key="1">
    <source>
        <dbReference type="EMBL" id="EDM01374.1"/>
    </source>
</evidence>
<proteinExistence type="predicted"/>
<dbReference type="EMBL" id="CH473964">
    <property type="protein sequence ID" value="EDM01374.1"/>
    <property type="molecule type" value="Genomic_DNA"/>
</dbReference>
<accession>A6IN65</accession>
<dbReference type="Proteomes" id="UP000234681">
    <property type="component" value="Chromosome 4"/>
</dbReference>
<gene>
    <name evidence="1" type="ORF">rCG_30281</name>
</gene>